<evidence type="ECO:0000256" key="1">
    <source>
        <dbReference type="ARBA" id="ARBA00022763"/>
    </source>
</evidence>
<dbReference type="SUPFAM" id="SSF52540">
    <property type="entry name" value="P-loop containing nucleoside triphosphate hydrolases"/>
    <property type="match status" value="1"/>
</dbReference>
<proteinExistence type="predicted"/>
<dbReference type="GO" id="GO:0006302">
    <property type="term" value="P:double-strand break repair"/>
    <property type="evidence" value="ECO:0007669"/>
    <property type="project" value="TreeGrafter"/>
</dbReference>
<dbReference type="GO" id="GO:0000731">
    <property type="term" value="P:DNA synthesis involved in DNA repair"/>
    <property type="evidence" value="ECO:0007669"/>
    <property type="project" value="TreeGrafter"/>
</dbReference>
<keyword evidence="4" id="KW-0175">Coiled coil</keyword>
<dbReference type="RefSeq" id="WP_040590386.1">
    <property type="nucleotide sequence ID" value="NZ_GG770225.1"/>
</dbReference>
<dbReference type="Proteomes" id="UP000005777">
    <property type="component" value="Unassembled WGS sequence"/>
</dbReference>
<evidence type="ECO:0000256" key="4">
    <source>
        <dbReference type="SAM" id="Coils"/>
    </source>
</evidence>
<organism evidence="6 7">
    <name type="scientific">Scardovia inopinata F0304</name>
    <dbReference type="NCBI Taxonomy" id="641146"/>
    <lineage>
        <taxon>Bacteria</taxon>
        <taxon>Bacillati</taxon>
        <taxon>Actinomycetota</taxon>
        <taxon>Actinomycetes</taxon>
        <taxon>Bifidobacteriales</taxon>
        <taxon>Bifidobacteriaceae</taxon>
        <taxon>Scardovia</taxon>
    </lineage>
</organism>
<keyword evidence="7" id="KW-1185">Reference proteome</keyword>
<dbReference type="InterPro" id="IPR026866">
    <property type="entry name" value="CR006_AAA"/>
</dbReference>
<protein>
    <recommendedName>
        <fullName evidence="5">Protein CR006 P-loop domain-containing protein</fullName>
    </recommendedName>
</protein>
<dbReference type="HOGENOM" id="CLU_402040_0_0_11"/>
<evidence type="ECO:0000256" key="2">
    <source>
        <dbReference type="ARBA" id="ARBA00023204"/>
    </source>
</evidence>
<dbReference type="InterPro" id="IPR027417">
    <property type="entry name" value="P-loop_NTPase"/>
</dbReference>
<gene>
    <name evidence="6" type="ORF">HMPREF9020_00184</name>
</gene>
<dbReference type="GO" id="GO:0009432">
    <property type="term" value="P:SOS response"/>
    <property type="evidence" value="ECO:0007669"/>
    <property type="project" value="UniProtKB-KW"/>
</dbReference>
<sequence>MIQEFNNVSRKSFKNYTSKDLNLQPVNVIFGMNGSGKSALAEWLYDSSRTDTQLFNTDYVEREIRVRSSINGVRLIVGSDIEETEKVEEKRKERDKIKKDIAGIESEMENAKNSLADRIQEIFTKESKKFNNIKIRQKPNLKVQPHVVFEKWKQEAKNGEDLSEDQDISGNDDIERRIDALKTRFNEAPQPFEKEDIELVQKELITQLSRIVIKPHEEFTQSLLDWLSSGKELHDQNVERQTCKFCGNEFITREVFKRIENAVSAEYSQFCQKLNSLSQALERIKKSFTTITQKKEMNDSDESSLEKEIEFFLNALCEKQKDTETPINCDSSRVERLIKSLYNTQEGIIGSRDKIKRDIDNWEDKLKHQEDLAKMHIGRSISSDAVCVNNYNNYIDRHDCLVQKTERLDSLKRDIQNYKLQKSNLGEFEKIVNHVFEQEGIPFSIIVDDTGHSYTLVSKEDPLSSTRAPITANDLSEGEIRLLGFLHFYLSLYEGTKIRNSEKEKINLQQFSPTVDTIVIDDPVTSLDLNNRFTLLEIINKLSKQVVDQHKQLFILTHSPFDFNDYAFHCSKDNKTRLRIYKDENGNSVIARYEHDVFNNYYHEQFNFVMQFALDGKENIQLIENPVKYANPMRFVLESHARTHYGISDFTQKNYDKIKEKYLIPEEWNKDEIINAINLINELSHGLSFMDSGAQAMSTRSVQKAIRQLICVLYNKDPQHIESLYQPTSKRKWSNAKRSIQEWSQGLVQA</sequence>
<feature type="domain" description="Protein CR006 P-loop" evidence="5">
    <location>
        <begin position="20"/>
        <end position="709"/>
    </location>
</feature>
<dbReference type="Pfam" id="PF13166">
    <property type="entry name" value="AAA_13"/>
    <property type="match status" value="1"/>
</dbReference>
<evidence type="ECO:0000313" key="7">
    <source>
        <dbReference type="Proteomes" id="UP000005777"/>
    </source>
</evidence>
<comment type="caution">
    <text evidence="6">The sequence shown here is derived from an EMBL/GenBank/DDBJ whole genome shotgun (WGS) entry which is preliminary data.</text>
</comment>
<name>W5IHV3_SCAIO</name>
<dbReference type="PANTHER" id="PTHR32182:SF0">
    <property type="entry name" value="DNA REPLICATION AND REPAIR PROTEIN RECF"/>
    <property type="match status" value="1"/>
</dbReference>
<keyword evidence="2" id="KW-0234">DNA repair</keyword>
<accession>W5IHV3</accession>
<dbReference type="EMBL" id="ADCX01000002">
    <property type="protein sequence ID" value="EFG26563.2"/>
    <property type="molecule type" value="Genomic_DNA"/>
</dbReference>
<evidence type="ECO:0000259" key="5">
    <source>
        <dbReference type="Pfam" id="PF13166"/>
    </source>
</evidence>
<evidence type="ECO:0000313" key="6">
    <source>
        <dbReference type="EMBL" id="EFG26563.2"/>
    </source>
</evidence>
<keyword evidence="1" id="KW-0227">DNA damage</keyword>
<dbReference type="eggNOG" id="COG4694">
    <property type="taxonomic scope" value="Bacteria"/>
</dbReference>
<evidence type="ECO:0000256" key="3">
    <source>
        <dbReference type="ARBA" id="ARBA00023236"/>
    </source>
</evidence>
<dbReference type="PANTHER" id="PTHR32182">
    <property type="entry name" value="DNA REPLICATION AND REPAIR PROTEIN RECF"/>
    <property type="match status" value="1"/>
</dbReference>
<keyword evidence="3" id="KW-0742">SOS response</keyword>
<dbReference type="Gene3D" id="3.40.50.300">
    <property type="entry name" value="P-loop containing nucleotide triphosphate hydrolases"/>
    <property type="match status" value="2"/>
</dbReference>
<dbReference type="AlphaFoldDB" id="W5IHV3"/>
<reference evidence="6 7" key="1">
    <citation type="submission" date="2012-01" db="EMBL/GenBank/DDBJ databases">
        <title>The Genome Sequence of Scardovia inopinata F0304.</title>
        <authorList>
            <consortium name="The Broad Institute Genome Sequencing Platform"/>
            <person name="Ward D."/>
            <person name="Earl A."/>
            <person name="Feldgarden M."/>
            <person name="Gevers D."/>
            <person name="Young S."/>
            <person name="Zeng Q."/>
            <person name="Koehrsen M."/>
            <person name="Alvarado L."/>
            <person name="Berlin A.M."/>
            <person name="Borenstein D."/>
            <person name="Chapman S.B."/>
            <person name="Chen Z."/>
            <person name="Engels R."/>
            <person name="Freedman E."/>
            <person name="Gellesch M."/>
            <person name="Goldberg J."/>
            <person name="Griggs A."/>
            <person name="Gujja S."/>
            <person name="Heilman E.R."/>
            <person name="Heiman D.I."/>
            <person name="Hepburn T.A."/>
            <person name="Howarth C."/>
            <person name="Jen D."/>
            <person name="Larson L."/>
            <person name="Mehta T."/>
            <person name="Park D."/>
            <person name="Pearson M."/>
            <person name="Richards J."/>
            <person name="Roberts A."/>
            <person name="Saif S."/>
            <person name="Shea T.D."/>
            <person name="Shenoy N."/>
            <person name="Sisk P."/>
            <person name="Stolte C."/>
            <person name="Sykes S.N."/>
            <person name="Walk T."/>
            <person name="White J."/>
            <person name="Yandava C."/>
            <person name="Izard J."/>
            <person name="Baranova O.V."/>
            <person name="Blanton J.M."/>
            <person name="Tanner A.C."/>
            <person name="Dewhirst F."/>
            <person name="Haas B."/>
            <person name="Nusbaum C."/>
            <person name="Birren B."/>
        </authorList>
    </citation>
    <scope>NUCLEOTIDE SEQUENCE [LARGE SCALE GENOMIC DNA]</scope>
    <source>
        <strain evidence="6 7">F0304</strain>
    </source>
</reference>
<feature type="coiled-coil region" evidence="4">
    <location>
        <begin position="87"/>
        <end position="121"/>
    </location>
</feature>